<sequence>MLSHGMSVQIENASRCNHSTFEGTRKSFGHKSPTGTDQFINRLAYHQFHITLSIVHVVPLTTGQQVVQTHQLNVLAWLGYILPTGQAG</sequence>
<name>G2Y9S0_BOTF4</name>
<gene>
    <name evidence="1" type="ORF">BofuT4_uP032220.1</name>
</gene>
<proteinExistence type="predicted"/>
<organism evidence="1 2">
    <name type="scientific">Botryotinia fuckeliana (strain T4)</name>
    <name type="common">Noble rot fungus</name>
    <name type="synonym">Botrytis cinerea</name>
    <dbReference type="NCBI Taxonomy" id="999810"/>
    <lineage>
        <taxon>Eukaryota</taxon>
        <taxon>Fungi</taxon>
        <taxon>Dikarya</taxon>
        <taxon>Ascomycota</taxon>
        <taxon>Pezizomycotina</taxon>
        <taxon>Leotiomycetes</taxon>
        <taxon>Helotiales</taxon>
        <taxon>Sclerotiniaceae</taxon>
        <taxon>Botrytis</taxon>
    </lineage>
</organism>
<protein>
    <submittedName>
        <fullName evidence="1">Uncharacterized protein</fullName>
    </submittedName>
</protein>
<dbReference type="Proteomes" id="UP000008177">
    <property type="component" value="Unplaced contigs"/>
</dbReference>
<dbReference type="InParanoid" id="G2Y9S0"/>
<reference evidence="2" key="1">
    <citation type="journal article" date="2011" name="PLoS Genet.">
        <title>Genomic analysis of the necrotrophic fungal pathogens Sclerotinia sclerotiorum and Botrytis cinerea.</title>
        <authorList>
            <person name="Amselem J."/>
            <person name="Cuomo C.A."/>
            <person name="van Kan J.A."/>
            <person name="Viaud M."/>
            <person name="Benito E.P."/>
            <person name="Couloux A."/>
            <person name="Coutinho P.M."/>
            <person name="de Vries R.P."/>
            <person name="Dyer P.S."/>
            <person name="Fillinger S."/>
            <person name="Fournier E."/>
            <person name="Gout L."/>
            <person name="Hahn M."/>
            <person name="Kohn L."/>
            <person name="Lapalu N."/>
            <person name="Plummer K.M."/>
            <person name="Pradier J.M."/>
            <person name="Quevillon E."/>
            <person name="Sharon A."/>
            <person name="Simon A."/>
            <person name="ten Have A."/>
            <person name="Tudzynski B."/>
            <person name="Tudzynski P."/>
            <person name="Wincker P."/>
            <person name="Andrew M."/>
            <person name="Anthouard V."/>
            <person name="Beever R.E."/>
            <person name="Beffa R."/>
            <person name="Benoit I."/>
            <person name="Bouzid O."/>
            <person name="Brault B."/>
            <person name="Chen Z."/>
            <person name="Choquer M."/>
            <person name="Collemare J."/>
            <person name="Cotton P."/>
            <person name="Danchin E.G."/>
            <person name="Da Silva C."/>
            <person name="Gautier A."/>
            <person name="Giraud C."/>
            <person name="Giraud T."/>
            <person name="Gonzalez C."/>
            <person name="Grossetete S."/>
            <person name="Guldener U."/>
            <person name="Henrissat B."/>
            <person name="Howlett B.J."/>
            <person name="Kodira C."/>
            <person name="Kretschmer M."/>
            <person name="Lappartient A."/>
            <person name="Leroch M."/>
            <person name="Levis C."/>
            <person name="Mauceli E."/>
            <person name="Neuveglise C."/>
            <person name="Oeser B."/>
            <person name="Pearson M."/>
            <person name="Poulain J."/>
            <person name="Poussereau N."/>
            <person name="Quesneville H."/>
            <person name="Rascle C."/>
            <person name="Schumacher J."/>
            <person name="Segurens B."/>
            <person name="Sexton A."/>
            <person name="Silva E."/>
            <person name="Sirven C."/>
            <person name="Soanes D.M."/>
            <person name="Talbot N.J."/>
            <person name="Templeton M."/>
            <person name="Yandava C."/>
            <person name="Yarden O."/>
            <person name="Zeng Q."/>
            <person name="Rollins J.A."/>
            <person name="Lebrun M.H."/>
            <person name="Dickman M."/>
        </authorList>
    </citation>
    <scope>NUCLEOTIDE SEQUENCE [LARGE SCALE GENOMIC DNA]</scope>
    <source>
        <strain evidence="2">T4</strain>
    </source>
</reference>
<dbReference type="AlphaFoldDB" id="G2Y9S0"/>
<dbReference type="EMBL" id="FQ790300">
    <property type="protein sequence ID" value="CCD49346.1"/>
    <property type="molecule type" value="Genomic_DNA"/>
</dbReference>
<dbReference type="HOGENOM" id="CLU_2468790_0_0_1"/>
<accession>G2Y9S0</accession>
<evidence type="ECO:0000313" key="1">
    <source>
        <dbReference type="EMBL" id="CCD49346.1"/>
    </source>
</evidence>
<evidence type="ECO:0000313" key="2">
    <source>
        <dbReference type="Proteomes" id="UP000008177"/>
    </source>
</evidence>